<proteinExistence type="predicted"/>
<organism evidence="4 5">
    <name type="scientific">Aminobacter aminovorans</name>
    <name type="common">Chelatobacter heintzii</name>
    <dbReference type="NCBI Taxonomy" id="83263"/>
    <lineage>
        <taxon>Bacteria</taxon>
        <taxon>Pseudomonadati</taxon>
        <taxon>Pseudomonadota</taxon>
        <taxon>Alphaproteobacteria</taxon>
        <taxon>Hyphomicrobiales</taxon>
        <taxon>Phyllobacteriaceae</taxon>
        <taxon>Aminobacter</taxon>
    </lineage>
</organism>
<dbReference type="AlphaFoldDB" id="A0A380WK30"/>
<evidence type="ECO:0000259" key="3">
    <source>
        <dbReference type="Pfam" id="PF08719"/>
    </source>
</evidence>
<dbReference type="InterPro" id="IPR012816">
    <property type="entry name" value="NADAR"/>
</dbReference>
<protein>
    <submittedName>
        <fullName evidence="4">Swarming motility protein ybiA</fullName>
    </submittedName>
</protein>
<comment type="catalytic activity">
    <reaction evidence="1">
        <text>5-amino-6-(5-phospho-D-ribosylamino)uracil + H2O = 5,6-diaminouracil + D-ribose 5-phosphate</text>
        <dbReference type="Rhea" id="RHEA:55020"/>
        <dbReference type="ChEBI" id="CHEBI:15377"/>
        <dbReference type="ChEBI" id="CHEBI:46252"/>
        <dbReference type="ChEBI" id="CHEBI:58453"/>
        <dbReference type="ChEBI" id="CHEBI:78346"/>
    </reaction>
</comment>
<reference evidence="4 5" key="1">
    <citation type="submission" date="2018-06" db="EMBL/GenBank/DDBJ databases">
        <authorList>
            <consortium name="Pathogen Informatics"/>
            <person name="Doyle S."/>
        </authorList>
    </citation>
    <scope>NUCLEOTIDE SEQUENCE [LARGE SCALE GENOMIC DNA]</scope>
    <source>
        <strain evidence="4 5">NCTC10684</strain>
    </source>
</reference>
<dbReference type="Gene3D" id="1.10.357.40">
    <property type="entry name" value="YbiA-like"/>
    <property type="match status" value="1"/>
</dbReference>
<evidence type="ECO:0000256" key="1">
    <source>
        <dbReference type="ARBA" id="ARBA00000022"/>
    </source>
</evidence>
<dbReference type="InterPro" id="IPR037238">
    <property type="entry name" value="YbiA-like_sf"/>
</dbReference>
<evidence type="ECO:0000313" key="4">
    <source>
        <dbReference type="EMBL" id="SUU89333.1"/>
    </source>
</evidence>
<dbReference type="SUPFAM" id="SSF143990">
    <property type="entry name" value="YbiA-like"/>
    <property type="match status" value="1"/>
</dbReference>
<dbReference type="Pfam" id="PF08719">
    <property type="entry name" value="NADAR"/>
    <property type="match status" value="1"/>
</dbReference>
<gene>
    <name evidence="4" type="primary">ybiA</name>
    <name evidence="4" type="ORF">NCTC10684_02571</name>
</gene>
<dbReference type="CDD" id="cd15457">
    <property type="entry name" value="NADAR"/>
    <property type="match status" value="1"/>
</dbReference>
<dbReference type="Proteomes" id="UP000254701">
    <property type="component" value="Unassembled WGS sequence"/>
</dbReference>
<name>A0A380WK30_AMIAI</name>
<evidence type="ECO:0000313" key="5">
    <source>
        <dbReference type="Proteomes" id="UP000254701"/>
    </source>
</evidence>
<sequence length="122" mass="13550">MMAEKARLFGDHEIASRILETESPKQAKQWGREVRGFDAARWDDEKFGVVAEGNGHKFGQNPALREFLLNTGSAVLVEASPVDNVWGIGLAADDNRASNPLQWRGDNLLGFALMQVREELRG</sequence>
<accession>A0A380WK30</accession>
<dbReference type="EMBL" id="UFSM01000001">
    <property type="protein sequence ID" value="SUU89333.1"/>
    <property type="molecule type" value="Genomic_DNA"/>
</dbReference>
<feature type="domain" description="NADAR" evidence="3">
    <location>
        <begin position="1"/>
        <end position="121"/>
    </location>
</feature>
<comment type="catalytic activity">
    <reaction evidence="2">
        <text>2,5-diamino-6-hydroxy-4-(5-phosphoribosylamino)-pyrimidine + H2O = 2,5,6-triamino-4-hydroxypyrimidine + D-ribose 5-phosphate</text>
        <dbReference type="Rhea" id="RHEA:23436"/>
        <dbReference type="ChEBI" id="CHEBI:15377"/>
        <dbReference type="ChEBI" id="CHEBI:58614"/>
        <dbReference type="ChEBI" id="CHEBI:78346"/>
        <dbReference type="ChEBI" id="CHEBI:137796"/>
    </reaction>
</comment>
<evidence type="ECO:0000256" key="2">
    <source>
        <dbReference type="ARBA" id="ARBA00000751"/>
    </source>
</evidence>
<dbReference type="NCBIfam" id="TIGR02464">
    <property type="entry name" value="ribofla_fusion"/>
    <property type="match status" value="1"/>
</dbReference>